<dbReference type="NCBIfam" id="TIGR01662">
    <property type="entry name" value="HAD-SF-IIIA"/>
    <property type="match status" value="1"/>
</dbReference>
<dbReference type="PANTHER" id="PTHR43434">
    <property type="entry name" value="PHOSPHOGLYCOLATE PHOSPHATASE"/>
    <property type="match status" value="1"/>
</dbReference>
<gene>
    <name evidence="2" type="primary">gph</name>
    <name evidence="2" type="ORF">MBBTH_04350</name>
</gene>
<dbReference type="InterPro" id="IPR041492">
    <property type="entry name" value="HAD_2"/>
</dbReference>
<sequence length="214" mass="24640">MKKLAIFDFDGTLIDSIHDVVRYLNEALSMYDFPTLTSDEYVKYLGGNIDEIVALILEENATPENIRQTKDTYLDIYYRAEKENTVPFPKSVEILRKLQDMGVLIAINSNRFNDSIATFTERHFSDIDFFMIMGHDFDYPSKPDPHAVLEIIKRADVDLSEVIYIGDSGTDIQTARNAGIDCVIVKWGYGNERDSEDEYVLEAIDDFDEIIKYF</sequence>
<dbReference type="GO" id="GO:0006281">
    <property type="term" value="P:DNA repair"/>
    <property type="evidence" value="ECO:0007669"/>
    <property type="project" value="TreeGrafter"/>
</dbReference>
<dbReference type="InterPro" id="IPR023214">
    <property type="entry name" value="HAD_sf"/>
</dbReference>
<dbReference type="Gene3D" id="3.40.50.1000">
    <property type="entry name" value="HAD superfamily/HAD-like"/>
    <property type="match status" value="1"/>
</dbReference>
<dbReference type="SUPFAM" id="SSF56784">
    <property type="entry name" value="HAD-like"/>
    <property type="match status" value="1"/>
</dbReference>
<dbReference type="OrthoDB" id="31229at2157"/>
<dbReference type="InterPro" id="IPR036412">
    <property type="entry name" value="HAD-like_sf"/>
</dbReference>
<reference evidence="2 3" key="1">
    <citation type="submission" date="2017-03" db="EMBL/GenBank/DDBJ databases">
        <title>Genome sequence of Methanobrevibacter thaueri.</title>
        <authorList>
            <person name="Poehlein A."/>
            <person name="Seedorf H."/>
            <person name="Daniel R."/>
        </authorList>
    </citation>
    <scope>NUCLEOTIDE SEQUENCE [LARGE SCALE GENOMIC DNA]</scope>
    <source>
        <strain evidence="2 3">DSM 11995</strain>
    </source>
</reference>
<organism evidence="2 3">
    <name type="scientific">Methanobrevibacter thaueri</name>
    <dbReference type="NCBI Taxonomy" id="190975"/>
    <lineage>
        <taxon>Archaea</taxon>
        <taxon>Methanobacteriati</taxon>
        <taxon>Methanobacteriota</taxon>
        <taxon>Methanomada group</taxon>
        <taxon>Methanobacteria</taxon>
        <taxon>Methanobacteriales</taxon>
        <taxon>Methanobacteriaceae</taxon>
        <taxon>Methanobrevibacter</taxon>
    </lineage>
</organism>
<dbReference type="Pfam" id="PF13419">
    <property type="entry name" value="HAD_2"/>
    <property type="match status" value="1"/>
</dbReference>
<keyword evidence="2" id="KW-0378">Hydrolase</keyword>
<evidence type="ECO:0000313" key="3">
    <source>
        <dbReference type="Proteomes" id="UP000251717"/>
    </source>
</evidence>
<dbReference type="GO" id="GO:0005829">
    <property type="term" value="C:cytosol"/>
    <property type="evidence" value="ECO:0007669"/>
    <property type="project" value="TreeGrafter"/>
</dbReference>
<dbReference type="SFLD" id="SFLDS00003">
    <property type="entry name" value="Haloacid_Dehalogenase"/>
    <property type="match status" value="1"/>
</dbReference>
<dbReference type="EC" id="3.1.3.18" evidence="2"/>
<dbReference type="InterPro" id="IPR006439">
    <property type="entry name" value="HAD-SF_hydro_IA"/>
</dbReference>
<dbReference type="NCBIfam" id="TIGR01549">
    <property type="entry name" value="HAD-SF-IA-v1"/>
    <property type="match status" value="1"/>
</dbReference>
<protein>
    <submittedName>
        <fullName evidence="2">Phosphoglycolate phosphatase</fullName>
        <ecNumber evidence="2">3.1.3.18</ecNumber>
    </submittedName>
</protein>
<evidence type="ECO:0000256" key="1">
    <source>
        <dbReference type="ARBA" id="ARBA00007958"/>
    </source>
</evidence>
<dbReference type="InterPro" id="IPR050155">
    <property type="entry name" value="HAD-like_hydrolase_sf"/>
</dbReference>
<proteinExistence type="inferred from homology"/>
<comment type="caution">
    <text evidence="2">The sequence shown here is derived from an EMBL/GenBank/DDBJ whole genome shotgun (WGS) entry which is preliminary data.</text>
</comment>
<name>A0A315XPR0_9EURY</name>
<dbReference type="EMBL" id="MZGS01000016">
    <property type="protein sequence ID" value="PWB87848.1"/>
    <property type="molecule type" value="Genomic_DNA"/>
</dbReference>
<dbReference type="RefSeq" id="WP_116591420.1">
    <property type="nucleotide sequence ID" value="NZ_MZGS01000016.1"/>
</dbReference>
<evidence type="ECO:0000313" key="2">
    <source>
        <dbReference type="EMBL" id="PWB87848.1"/>
    </source>
</evidence>
<dbReference type="InterPro" id="IPR023198">
    <property type="entry name" value="PGP-like_dom2"/>
</dbReference>
<comment type="similarity">
    <text evidence="1">Belongs to the HAD-like hydrolase superfamily.</text>
</comment>
<dbReference type="Gene3D" id="1.10.150.240">
    <property type="entry name" value="Putative phosphatase, domain 2"/>
    <property type="match status" value="1"/>
</dbReference>
<dbReference type="InterPro" id="IPR006549">
    <property type="entry name" value="HAD-SF_hydro_IIIA"/>
</dbReference>
<dbReference type="SFLD" id="SFLDG01129">
    <property type="entry name" value="C1.5:_HAD__Beta-PGM__Phosphata"/>
    <property type="match status" value="1"/>
</dbReference>
<dbReference type="Proteomes" id="UP000251717">
    <property type="component" value="Unassembled WGS sequence"/>
</dbReference>
<keyword evidence="3" id="KW-1185">Reference proteome</keyword>
<dbReference type="PANTHER" id="PTHR43434:SF1">
    <property type="entry name" value="PHOSPHOGLYCOLATE PHOSPHATASE"/>
    <property type="match status" value="1"/>
</dbReference>
<dbReference type="GO" id="GO:0008967">
    <property type="term" value="F:phosphoglycolate phosphatase activity"/>
    <property type="evidence" value="ECO:0007669"/>
    <property type="project" value="UniProtKB-EC"/>
</dbReference>
<dbReference type="AlphaFoldDB" id="A0A315XPR0"/>
<accession>A0A315XPR0</accession>